<dbReference type="InterPro" id="IPR001849">
    <property type="entry name" value="PH_domain"/>
</dbReference>
<dbReference type="FunFam" id="2.30.29.30:FF:000286">
    <property type="entry name" value="PH-protein kinase domain containing protein"/>
    <property type="match status" value="1"/>
</dbReference>
<dbReference type="PROSITE" id="PS50003">
    <property type="entry name" value="PH_DOMAIN"/>
    <property type="match status" value="1"/>
</dbReference>
<dbReference type="AlphaFoldDB" id="A0A5C7H029"/>
<feature type="domain" description="PH" evidence="1">
    <location>
        <begin position="75"/>
        <end position="159"/>
    </location>
</feature>
<dbReference type="PANTHER" id="PTHR14336:SF20">
    <property type="entry name" value="PLECKSTRIN-LIKE (PH) DOMAIN PROTEIN"/>
    <property type="match status" value="1"/>
</dbReference>
<dbReference type="SMART" id="SM00233">
    <property type="entry name" value="PH"/>
    <property type="match status" value="1"/>
</dbReference>
<dbReference type="EMBL" id="VAHF01000012">
    <property type="protein sequence ID" value="TXG50149.1"/>
    <property type="molecule type" value="Genomic_DNA"/>
</dbReference>
<organism evidence="2 3">
    <name type="scientific">Acer yangbiense</name>
    <dbReference type="NCBI Taxonomy" id="1000413"/>
    <lineage>
        <taxon>Eukaryota</taxon>
        <taxon>Viridiplantae</taxon>
        <taxon>Streptophyta</taxon>
        <taxon>Embryophyta</taxon>
        <taxon>Tracheophyta</taxon>
        <taxon>Spermatophyta</taxon>
        <taxon>Magnoliopsida</taxon>
        <taxon>eudicotyledons</taxon>
        <taxon>Gunneridae</taxon>
        <taxon>Pentapetalae</taxon>
        <taxon>rosids</taxon>
        <taxon>malvids</taxon>
        <taxon>Sapindales</taxon>
        <taxon>Sapindaceae</taxon>
        <taxon>Hippocastanoideae</taxon>
        <taxon>Acereae</taxon>
        <taxon>Acer</taxon>
    </lineage>
</organism>
<dbReference type="InterPro" id="IPR051707">
    <property type="entry name" value="PI-Interact_SigTrans_Reg"/>
</dbReference>
<comment type="caution">
    <text evidence="2">The sequence shown here is derived from an EMBL/GenBank/DDBJ whole genome shotgun (WGS) entry which is preliminary data.</text>
</comment>
<dbReference type="Proteomes" id="UP000323000">
    <property type="component" value="Chromosome 12"/>
</dbReference>
<evidence type="ECO:0000313" key="2">
    <source>
        <dbReference type="EMBL" id="TXG50149.1"/>
    </source>
</evidence>
<gene>
    <name evidence="2" type="ORF">EZV62_026024</name>
</gene>
<dbReference type="Pfam" id="PF00169">
    <property type="entry name" value="PH"/>
    <property type="match status" value="1"/>
</dbReference>
<sequence>MDSSPVKQEKSEKTKNNNATCDVSPIGIRERNSLKFLSNYLCQVGNIASTWQRKLERNFNEFCENQKPKPGQYIKTWRRRWFVLKQGKLLWFKESTVMRATRTRGVIPVASCLTVKGAEDVLNKQYAFEMSLRTETMYFIADSEKEKEDWIYSIARSIV</sequence>
<dbReference type="Gene3D" id="2.30.29.30">
    <property type="entry name" value="Pleckstrin-homology domain (PH domain)/Phosphotyrosine-binding domain (PTB)"/>
    <property type="match status" value="1"/>
</dbReference>
<evidence type="ECO:0000313" key="3">
    <source>
        <dbReference type="Proteomes" id="UP000323000"/>
    </source>
</evidence>
<reference evidence="3" key="1">
    <citation type="journal article" date="2019" name="Gigascience">
        <title>De novo genome assembly of the endangered Acer yangbiense, a plant species with extremely small populations endemic to Yunnan Province, China.</title>
        <authorList>
            <person name="Yang J."/>
            <person name="Wariss H.M."/>
            <person name="Tao L."/>
            <person name="Zhang R."/>
            <person name="Yun Q."/>
            <person name="Hollingsworth P."/>
            <person name="Dao Z."/>
            <person name="Luo G."/>
            <person name="Guo H."/>
            <person name="Ma Y."/>
            <person name="Sun W."/>
        </authorList>
    </citation>
    <scope>NUCLEOTIDE SEQUENCE [LARGE SCALE GENOMIC DNA]</scope>
    <source>
        <strain evidence="3">cv. Malutang</strain>
    </source>
</reference>
<accession>A0A5C7H029</accession>
<keyword evidence="3" id="KW-1185">Reference proteome</keyword>
<proteinExistence type="predicted"/>
<dbReference type="OrthoDB" id="185175at2759"/>
<dbReference type="PANTHER" id="PTHR14336">
    <property type="entry name" value="TANDEM PH DOMAIN CONTAINING PROTEIN"/>
    <property type="match status" value="1"/>
</dbReference>
<dbReference type="SUPFAM" id="SSF50729">
    <property type="entry name" value="PH domain-like"/>
    <property type="match status" value="1"/>
</dbReference>
<protein>
    <recommendedName>
        <fullName evidence="1">PH domain-containing protein</fullName>
    </recommendedName>
</protein>
<dbReference type="InterPro" id="IPR011993">
    <property type="entry name" value="PH-like_dom_sf"/>
</dbReference>
<name>A0A5C7H029_9ROSI</name>
<evidence type="ECO:0000259" key="1">
    <source>
        <dbReference type="PROSITE" id="PS50003"/>
    </source>
</evidence>